<dbReference type="Gene3D" id="2.30.42.10">
    <property type="match status" value="1"/>
</dbReference>
<sequence length="568" mass="63495">MDSWIKAAREQAAKLGEDIQKQAILLADDAAHKGKRELSFREGPLGFELNGVYVAAVDPDGQAQQLGVQSGDKLVSIAGYVVPENPKDESVKRWLDEMIRPGRLTFFSEAPRADSSIPTAAVVFPKESDTAESGLASFDEDVRSDADFPSPFIVVDDKDTTSLPSPDLPELMGEARLRAELYAARDEARSLERELEDCKAECQELRHFAAEKADGSLTQALPEQRLQRLTEQLNAARKDGEEARKRCRQLQAQLDTMSVQCEELRKESAQNEDRAMQAMQVREQVLEDEVERLRDTIHQLKTEQQNSVRNVEVELRDGQDRIEELEKRLAQSARERSEMEGLIQDAVARGMTAENQAEVARKEMCKLEACHMAEVSSLQARCDRQVSELQRRIDELETEKANQDSLPSPQQPADKPATELEDKDEEEENQKDEQEGPVSISALAAGSFDAVEDVGELQARIHVLETQCSALQRKLNARPIVHANARTPRRPTVKRATGLLGVLREILEQLLRNFTERLLKRDAFLWVFYGHLCVLYVIAASCYAQTGVGSSTVDVDLHAKQALRGATG</sequence>
<reference evidence="4 5" key="1">
    <citation type="submission" date="2024-02" db="EMBL/GenBank/DDBJ databases">
        <authorList>
            <person name="Chen Y."/>
            <person name="Shah S."/>
            <person name="Dougan E. K."/>
            <person name="Thang M."/>
            <person name="Chan C."/>
        </authorList>
    </citation>
    <scope>NUCLEOTIDE SEQUENCE [LARGE SCALE GENOMIC DNA]</scope>
</reference>
<dbReference type="PROSITE" id="PS50106">
    <property type="entry name" value="PDZ"/>
    <property type="match status" value="1"/>
</dbReference>
<accession>A0ABP0JTC0</accession>
<evidence type="ECO:0000259" key="3">
    <source>
        <dbReference type="PROSITE" id="PS50106"/>
    </source>
</evidence>
<evidence type="ECO:0000313" key="4">
    <source>
        <dbReference type="EMBL" id="CAK9017701.1"/>
    </source>
</evidence>
<dbReference type="InterPro" id="IPR036034">
    <property type="entry name" value="PDZ_sf"/>
</dbReference>
<feature type="compositionally biased region" description="Acidic residues" evidence="2">
    <location>
        <begin position="419"/>
        <end position="430"/>
    </location>
</feature>
<keyword evidence="5" id="KW-1185">Reference proteome</keyword>
<feature type="coiled-coil region" evidence="1">
    <location>
        <begin position="174"/>
        <end position="342"/>
    </location>
</feature>
<proteinExistence type="predicted"/>
<name>A0ABP0JTC0_9DINO</name>
<evidence type="ECO:0000313" key="5">
    <source>
        <dbReference type="Proteomes" id="UP001642464"/>
    </source>
</evidence>
<feature type="region of interest" description="Disordered" evidence="2">
    <location>
        <begin position="398"/>
        <end position="438"/>
    </location>
</feature>
<dbReference type="PANTHER" id="PTHR45615">
    <property type="entry name" value="MYOSIN HEAVY CHAIN, NON-MUSCLE"/>
    <property type="match status" value="1"/>
</dbReference>
<feature type="domain" description="PDZ" evidence="3">
    <location>
        <begin position="42"/>
        <end position="79"/>
    </location>
</feature>
<evidence type="ECO:0000256" key="2">
    <source>
        <dbReference type="SAM" id="MobiDB-lite"/>
    </source>
</evidence>
<comment type="caution">
    <text evidence="4">The sequence shown here is derived from an EMBL/GenBank/DDBJ whole genome shotgun (WGS) entry which is preliminary data.</text>
</comment>
<dbReference type="EMBL" id="CAXAMM010008557">
    <property type="protein sequence ID" value="CAK9017701.1"/>
    <property type="molecule type" value="Genomic_DNA"/>
</dbReference>
<dbReference type="PANTHER" id="PTHR45615:SF80">
    <property type="entry name" value="GRIP DOMAIN-CONTAINING PROTEIN"/>
    <property type="match status" value="1"/>
</dbReference>
<gene>
    <name evidence="4" type="ORF">SCF082_LOCUS13753</name>
</gene>
<dbReference type="SUPFAM" id="SSF50156">
    <property type="entry name" value="PDZ domain-like"/>
    <property type="match status" value="1"/>
</dbReference>
<protein>
    <submittedName>
        <fullName evidence="4">PKHD-type hydroxylase</fullName>
    </submittedName>
</protein>
<dbReference type="InterPro" id="IPR001478">
    <property type="entry name" value="PDZ"/>
</dbReference>
<keyword evidence="1" id="KW-0175">Coiled coil</keyword>
<dbReference type="Proteomes" id="UP001642464">
    <property type="component" value="Unassembled WGS sequence"/>
</dbReference>
<evidence type="ECO:0000256" key="1">
    <source>
        <dbReference type="SAM" id="Coils"/>
    </source>
</evidence>
<organism evidence="4 5">
    <name type="scientific">Durusdinium trenchii</name>
    <dbReference type="NCBI Taxonomy" id="1381693"/>
    <lineage>
        <taxon>Eukaryota</taxon>
        <taxon>Sar</taxon>
        <taxon>Alveolata</taxon>
        <taxon>Dinophyceae</taxon>
        <taxon>Suessiales</taxon>
        <taxon>Symbiodiniaceae</taxon>
        <taxon>Durusdinium</taxon>
    </lineage>
</organism>